<dbReference type="SUPFAM" id="SSF52058">
    <property type="entry name" value="L domain-like"/>
    <property type="match status" value="1"/>
</dbReference>
<dbReference type="Pfam" id="PF20178">
    <property type="entry name" value="ToxA_N"/>
    <property type="match status" value="1"/>
</dbReference>
<evidence type="ECO:0000259" key="5">
    <source>
        <dbReference type="Pfam" id="PF20178"/>
    </source>
</evidence>
<accession>A0AA94ELT8</accession>
<protein>
    <recommendedName>
        <fullName evidence="5">Dermonecrotic toxin N-terminal domain-containing protein</fullName>
    </recommendedName>
</protein>
<gene>
    <name evidence="6" type="ORF">A9HBioS_4205</name>
</gene>
<keyword evidence="1" id="KW-0433">Leucine-rich repeat</keyword>
<sequence length="1670" mass="187679">MNTEAIDSDTFHVIKPDTHYQPLINAIPLWVRQAAPHRRSALRNSAALLPASLKGATANQHAEMKSLIARHAASQNRLDEALSRLQNPGDFAAPLLETAIQKRFGLTLDVRNTWLRLYIPDHLPWLRMKSGAARTWTVSLLEGALHNFEASETGPQAFEPASSYISAPGPNEQFSTLTHIADKMPITAFTQLCRELDIGRQYREYLEDNLGISNPVAAALLRSKAHESQRAALTTALHMAQMQKLLSVDSHRQILDLLDARAAPDLHGHDLTLLNARLTGILLFAPDLERTRDVQKVVVYLPDDPAHPIKEYASSAAFAEELTRRLREPDYQTFFSRFIDHADRGQFFAQLNNQLAPLTWHPTQRGDSRPSWREQPNPRPSLRINATVIQGNLQTHLYQRKLDKILNDARVLAVATATVDQQARWALWDSFTEIASTLLNIAAFIALPFVPFLGELMLAYTAYQLLDDTFEGVIDWAEGQGREAIGHFIGVVESAVQLGTFAVGGTLVVGELSARLPNASRRFFERFNPVKRPNGDTRYWLPDLKPYEQSIKPPAQSKPDASGLHQHQGKTLLPLDDTCYAVTQDSRNGQYRIEHPSRPEAYQPRLQHNDAGAWQTELDQPQTWNQATLLRRSGPDVQRVPATQRDRLLLISDCDENALRKAHVNQERLPPLFADTLKRFNIDEDIQTFVDQMNSDHPDDYLQADLLTQLELLQESRHWPRGRGLRLSDDVGTPLWQSNLRDLPALELVVTKLEGGDLLKTLLMMLPESETKALMGEPFDAPAPRLEARTRHLRQTLSQLARDKRQHLFDQRYRRLEQGADALTQKIMDADSLPRSIAQALLDGATDTERQQLKRGTLSPRLTEQAWEAGLQVRLTRAYEGLELQSNANNADTQMLALHTLEQLPGWSGRLRLEVRHYSPDGSLIDSVGAADAPTRKIMVLRAEGDHQAFDDTGDELSGGEPFYDCLLRAMPDSERAALNLRIGEGEKLRLSIRDHALARDALRSLLAQQPKYKPTYDPTVMRLLGGTDGYNHMPRNTPSLSERAGVLFPHLSPGQLESFVERLQRHPTGPRAELTRMMNQYTQLHSTLSAWGDAIPQQFPNTGIALTHEQIVVQRAIRLRFMHDLINLWRMQETIPDAEEYFVDFRFIQPIIGELPVLDTEFSCVRQLTLEGHPATRGVHEFLRNFTGMQRMALRNFNLGRLPDNLAQASQIQELILSECAITLTPQSHVVLANLTRLTTLDLYKNPLELVPSVENMPALNYIDVSQTGISRFPDGLLTRPLLRTALLNGNTIAQLPAELHELPSVIQDGIDLGNNPLDTTDLERIKQHFLHTLGDFGVSAADTDVQRVQTLYPLMDREEASHFVYLLPGDLAEGREALTRLEAELATLESELAAWTADVPALHPRSQQPFTAQQLQIEHLSRDEFRQQLLRCWRREVESDDFSDLMHPGFQLTLDTQVTGNLPRVKADFKHVSLMFLESSHGLTGGVPGFLESFPNLKALTLHQFDLDHLPSAIFTMGKLRSLNLAECTISLSQNTALELAQMSQLEFIDLSNNPLILAPDVSQMPQLTTLLLDSTGISELPAGLRQLKHLEMVDLGNNAIVDVPHDILEWPQEFSENIDLQGNPFSRASLQLLISYFRLTSVDFGIDAVIENAELEVSSSGDSAVDE</sequence>
<dbReference type="RefSeq" id="WP_127651349.1">
    <property type="nucleotide sequence ID" value="NZ_MKWS01000015.1"/>
</dbReference>
<dbReference type="InterPro" id="IPR003591">
    <property type="entry name" value="Leu-rich_rpt_typical-subtyp"/>
</dbReference>
<comment type="caution">
    <text evidence="6">The sequence shown here is derived from an EMBL/GenBank/DDBJ whole genome shotgun (WGS) entry which is preliminary data.</text>
</comment>
<dbReference type="InterPro" id="IPR050216">
    <property type="entry name" value="LRR_domain-containing"/>
</dbReference>
<dbReference type="SMART" id="SM00369">
    <property type="entry name" value="LRR_TYP"/>
    <property type="match status" value="5"/>
</dbReference>
<proteinExistence type="predicted"/>
<keyword evidence="3" id="KW-0175">Coiled coil</keyword>
<dbReference type="PANTHER" id="PTHR48051:SF54">
    <property type="entry name" value="LEUCINE-RICH REPEAT-CONTAINING PROTEIN"/>
    <property type="match status" value="1"/>
</dbReference>
<keyword evidence="2" id="KW-0677">Repeat</keyword>
<dbReference type="InterPro" id="IPR046673">
    <property type="entry name" value="ToxA_N"/>
</dbReference>
<feature type="coiled-coil region" evidence="3">
    <location>
        <begin position="1373"/>
        <end position="1400"/>
    </location>
</feature>
<evidence type="ECO:0000313" key="6">
    <source>
        <dbReference type="EMBL" id="RVD75943.1"/>
    </source>
</evidence>
<feature type="region of interest" description="Disordered" evidence="4">
    <location>
        <begin position="359"/>
        <end position="378"/>
    </location>
</feature>
<reference evidence="6 7" key="1">
    <citation type="submission" date="2016-10" db="EMBL/GenBank/DDBJ databases">
        <title>Search of new enzymes for the oxidation of sulfur compounds.</title>
        <authorList>
            <person name="Novo A."/>
            <person name="Moreira I.S."/>
            <person name="Castro P.M."/>
        </authorList>
    </citation>
    <scope>NUCLEOTIDE SEQUENCE [LARGE SCALE GENOMIC DNA]</scope>
    <source>
        <strain evidence="6 7">A9</strain>
    </source>
</reference>
<dbReference type="EMBL" id="MKWS01000015">
    <property type="protein sequence ID" value="RVD75943.1"/>
    <property type="molecule type" value="Genomic_DNA"/>
</dbReference>
<evidence type="ECO:0000256" key="3">
    <source>
        <dbReference type="SAM" id="Coils"/>
    </source>
</evidence>
<dbReference type="Gene3D" id="3.80.10.10">
    <property type="entry name" value="Ribonuclease Inhibitor"/>
    <property type="match status" value="2"/>
</dbReference>
<evidence type="ECO:0000313" key="7">
    <source>
        <dbReference type="Proteomes" id="UP000288002"/>
    </source>
</evidence>
<organism evidence="6 7">
    <name type="scientific">Pseudomonas koreensis</name>
    <dbReference type="NCBI Taxonomy" id="198620"/>
    <lineage>
        <taxon>Bacteria</taxon>
        <taxon>Pseudomonadati</taxon>
        <taxon>Pseudomonadota</taxon>
        <taxon>Gammaproteobacteria</taxon>
        <taxon>Pseudomonadales</taxon>
        <taxon>Pseudomonadaceae</taxon>
        <taxon>Pseudomonas</taxon>
    </lineage>
</organism>
<dbReference type="PANTHER" id="PTHR48051">
    <property type="match status" value="1"/>
</dbReference>
<feature type="domain" description="Dermonecrotic toxin N-terminal" evidence="5">
    <location>
        <begin position="83"/>
        <end position="341"/>
    </location>
</feature>
<evidence type="ECO:0000256" key="4">
    <source>
        <dbReference type="SAM" id="MobiDB-lite"/>
    </source>
</evidence>
<dbReference type="InterPro" id="IPR032675">
    <property type="entry name" value="LRR_dom_sf"/>
</dbReference>
<evidence type="ECO:0000256" key="1">
    <source>
        <dbReference type="ARBA" id="ARBA00022614"/>
    </source>
</evidence>
<name>A0AA94ELT8_9PSED</name>
<dbReference type="Proteomes" id="UP000288002">
    <property type="component" value="Unassembled WGS sequence"/>
</dbReference>
<evidence type="ECO:0000256" key="2">
    <source>
        <dbReference type="ARBA" id="ARBA00022737"/>
    </source>
</evidence>
<dbReference type="GO" id="GO:0005737">
    <property type="term" value="C:cytoplasm"/>
    <property type="evidence" value="ECO:0007669"/>
    <property type="project" value="TreeGrafter"/>
</dbReference>